<evidence type="ECO:0008006" key="5">
    <source>
        <dbReference type="Google" id="ProtNLM"/>
    </source>
</evidence>
<evidence type="ECO:0000313" key="3">
    <source>
        <dbReference type="EMBL" id="QGG50687.1"/>
    </source>
</evidence>
<dbReference type="InterPro" id="IPR037873">
    <property type="entry name" value="BamE-like"/>
</dbReference>
<keyword evidence="1" id="KW-0732">Signal</keyword>
<dbReference type="Gene3D" id="3.30.1450.10">
    <property type="match status" value="1"/>
</dbReference>
<sequence length="126" mass="14283">MGHYVLLIVEGRLWRRKSKKKNQEKRIKSVTEISKEDATKQETSAQISKEEGKLNEEKFKQIKEGMTLEEVFKIVGSKGKVISETGTNGDSNHTVIYEFETAGAFSTANMTFQENKIINKTQIGLN</sequence>
<evidence type="ECO:0000256" key="1">
    <source>
        <dbReference type="ARBA" id="ARBA00022729"/>
    </source>
</evidence>
<dbReference type="Proteomes" id="UP000373269">
    <property type="component" value="Chromosome"/>
</dbReference>
<reference evidence="3 4" key="1">
    <citation type="submission" date="2019-11" db="EMBL/GenBank/DDBJ databases">
        <title>Whole Genome Sequencing and Comparative Genomic Analyses of Lysinibacillus pakistanensis LZH-9, a Halotolerant Strain with Excellent COD Removal Capability.</title>
        <authorList>
            <person name="Zhou H."/>
        </authorList>
    </citation>
    <scope>NUCLEOTIDE SEQUENCE [LARGE SCALE GENOMIC DNA]</scope>
    <source>
        <strain evidence="3 4">LZH-9</strain>
    </source>
</reference>
<dbReference type="RefSeq" id="WP_369595028.1">
    <property type="nucleotide sequence ID" value="NZ_CP045835.1"/>
</dbReference>
<name>A0ABX6D7X2_9BACI</name>
<gene>
    <name evidence="3" type="ORF">GDS87_06845</name>
</gene>
<organism evidence="3 4">
    <name type="scientific">Lysinibacillus pakistanensis</name>
    <dbReference type="NCBI Taxonomy" id="759811"/>
    <lineage>
        <taxon>Bacteria</taxon>
        <taxon>Bacillati</taxon>
        <taxon>Bacillota</taxon>
        <taxon>Bacilli</taxon>
        <taxon>Bacillales</taxon>
        <taxon>Bacillaceae</taxon>
        <taxon>Lysinibacillus</taxon>
    </lineage>
</organism>
<proteinExistence type="predicted"/>
<feature type="region of interest" description="Disordered" evidence="2">
    <location>
        <begin position="20"/>
        <end position="52"/>
    </location>
</feature>
<feature type="compositionally biased region" description="Basic and acidic residues" evidence="2">
    <location>
        <begin position="24"/>
        <end position="40"/>
    </location>
</feature>
<evidence type="ECO:0000256" key="2">
    <source>
        <dbReference type="SAM" id="MobiDB-lite"/>
    </source>
</evidence>
<evidence type="ECO:0000313" key="4">
    <source>
        <dbReference type="Proteomes" id="UP000373269"/>
    </source>
</evidence>
<accession>A0ABX6D7X2</accession>
<dbReference type="EMBL" id="CP045835">
    <property type="protein sequence ID" value="QGG50687.1"/>
    <property type="molecule type" value="Genomic_DNA"/>
</dbReference>
<protein>
    <recommendedName>
        <fullName evidence="5">DUF3862 domain-containing protein</fullName>
    </recommendedName>
</protein>
<keyword evidence="4" id="KW-1185">Reference proteome</keyword>